<dbReference type="SFLD" id="SFLDS00003">
    <property type="entry name" value="Haloacid_Dehalogenase"/>
    <property type="match status" value="1"/>
</dbReference>
<name>A0ABN2HI56_9ACTN</name>
<sequence>MTGFSLVCLDMAGTTVRDDGVVETAFAGAAQALGLAQGTSAFDEALSYVRETMGQSKIDVFTHLFGADRAENAVQIFEKDMTAAIASGQVTALPGAVETFAELREGGLKICLTTGFSPATREAILEVLQWTSLVDLALSPADAGRGRPFPDMILTAVLRLAIDDVRTVAVAGDTVSDLLAGTRAGAALVAGVTTGAHTADQLTHAPHTHILPSVHDLVPLLTENA</sequence>
<dbReference type="Proteomes" id="UP001500618">
    <property type="component" value="Unassembled WGS sequence"/>
</dbReference>
<dbReference type="RefSeq" id="WP_344311981.1">
    <property type="nucleotide sequence ID" value="NZ_BAAANY010000015.1"/>
</dbReference>
<dbReference type="InterPro" id="IPR023214">
    <property type="entry name" value="HAD_sf"/>
</dbReference>
<reference evidence="1 2" key="1">
    <citation type="journal article" date="2019" name="Int. J. Syst. Evol. Microbiol.">
        <title>The Global Catalogue of Microorganisms (GCM) 10K type strain sequencing project: providing services to taxonomists for standard genome sequencing and annotation.</title>
        <authorList>
            <consortium name="The Broad Institute Genomics Platform"/>
            <consortium name="The Broad Institute Genome Sequencing Center for Infectious Disease"/>
            <person name="Wu L."/>
            <person name="Ma J."/>
        </authorList>
    </citation>
    <scope>NUCLEOTIDE SEQUENCE [LARGE SCALE GENOMIC DNA]</scope>
    <source>
        <strain evidence="1 2">JCM 14718</strain>
    </source>
</reference>
<dbReference type="InterPro" id="IPR050155">
    <property type="entry name" value="HAD-like_hydrolase_sf"/>
</dbReference>
<protein>
    <submittedName>
        <fullName evidence="1">Phosphonatase-like hydrolase</fullName>
    </submittedName>
</protein>
<dbReference type="InterPro" id="IPR036412">
    <property type="entry name" value="HAD-like_sf"/>
</dbReference>
<dbReference type="SFLD" id="SFLDG01129">
    <property type="entry name" value="C1.5:_HAD__Beta-PGM__Phosphata"/>
    <property type="match status" value="1"/>
</dbReference>
<dbReference type="SUPFAM" id="SSF56784">
    <property type="entry name" value="HAD-like"/>
    <property type="match status" value="1"/>
</dbReference>
<dbReference type="PANTHER" id="PTHR43434:SF19">
    <property type="entry name" value="PHOSPHONOACETALDEHYDE HYDROLASE"/>
    <property type="match status" value="1"/>
</dbReference>
<comment type="caution">
    <text evidence="1">The sequence shown here is derived from an EMBL/GenBank/DDBJ whole genome shotgun (WGS) entry which is preliminary data.</text>
</comment>
<proteinExistence type="predicted"/>
<dbReference type="InterPro" id="IPR022468">
    <property type="entry name" value="PhnX-like"/>
</dbReference>
<evidence type="ECO:0000313" key="1">
    <source>
        <dbReference type="EMBL" id="GAA1688116.1"/>
    </source>
</evidence>
<organism evidence="1 2">
    <name type="scientific">Fodinicola feengrottensis</name>
    <dbReference type="NCBI Taxonomy" id="435914"/>
    <lineage>
        <taxon>Bacteria</taxon>
        <taxon>Bacillati</taxon>
        <taxon>Actinomycetota</taxon>
        <taxon>Actinomycetes</taxon>
        <taxon>Mycobacteriales</taxon>
        <taxon>Fodinicola</taxon>
    </lineage>
</organism>
<accession>A0ABN2HI56</accession>
<gene>
    <name evidence="1" type="ORF">GCM10009765_41990</name>
</gene>
<dbReference type="Pfam" id="PF00702">
    <property type="entry name" value="Hydrolase"/>
    <property type="match status" value="1"/>
</dbReference>
<dbReference type="NCBIfam" id="TIGR03351">
    <property type="entry name" value="PhnX-like"/>
    <property type="match status" value="1"/>
</dbReference>
<evidence type="ECO:0000313" key="2">
    <source>
        <dbReference type="Proteomes" id="UP001500618"/>
    </source>
</evidence>
<keyword evidence="2" id="KW-1185">Reference proteome</keyword>
<dbReference type="EMBL" id="BAAANY010000015">
    <property type="protein sequence ID" value="GAA1688116.1"/>
    <property type="molecule type" value="Genomic_DNA"/>
</dbReference>
<dbReference type="PANTHER" id="PTHR43434">
    <property type="entry name" value="PHOSPHOGLYCOLATE PHOSPHATASE"/>
    <property type="match status" value="1"/>
</dbReference>
<dbReference type="Gene3D" id="3.40.50.1000">
    <property type="entry name" value="HAD superfamily/HAD-like"/>
    <property type="match status" value="1"/>
</dbReference>